<dbReference type="SUPFAM" id="SSF52266">
    <property type="entry name" value="SGNH hydrolase"/>
    <property type="match status" value="1"/>
</dbReference>
<protein>
    <submittedName>
        <fullName evidence="2">Lysophospholipase</fullName>
    </submittedName>
</protein>
<dbReference type="InterPro" id="IPR013830">
    <property type="entry name" value="SGNH_hydro"/>
</dbReference>
<evidence type="ECO:0000313" key="3">
    <source>
        <dbReference type="Proteomes" id="UP000077748"/>
    </source>
</evidence>
<organism evidence="2 3">
    <name type="scientific">Pseudomonas citronellolis</name>
    <dbReference type="NCBI Taxonomy" id="53408"/>
    <lineage>
        <taxon>Bacteria</taxon>
        <taxon>Pseudomonadati</taxon>
        <taxon>Pseudomonadota</taxon>
        <taxon>Gammaproteobacteria</taxon>
        <taxon>Pseudomonadales</taxon>
        <taxon>Pseudomonadaceae</taxon>
        <taxon>Pseudomonas</taxon>
    </lineage>
</organism>
<dbReference type="GO" id="GO:0016788">
    <property type="term" value="F:hydrolase activity, acting on ester bonds"/>
    <property type="evidence" value="ECO:0007669"/>
    <property type="project" value="UniProtKB-ARBA"/>
</dbReference>
<dbReference type="Gene3D" id="3.40.50.1110">
    <property type="entry name" value="SGNH hydrolase"/>
    <property type="match status" value="1"/>
</dbReference>
<proteinExistence type="predicted"/>
<dbReference type="CDD" id="cd01836">
    <property type="entry name" value="FeeA_FeeB_like"/>
    <property type="match status" value="1"/>
</dbReference>
<name>A0A1A9KHP1_9PSED</name>
<dbReference type="Proteomes" id="UP000077748">
    <property type="component" value="Chromosome"/>
</dbReference>
<gene>
    <name evidence="2" type="ORF">A9C11_24845</name>
</gene>
<dbReference type="InterPro" id="IPR036514">
    <property type="entry name" value="SGNH_hydro_sf"/>
</dbReference>
<dbReference type="EMBL" id="CP015878">
    <property type="protein sequence ID" value="ANI17009.1"/>
    <property type="molecule type" value="Genomic_DNA"/>
</dbReference>
<reference evidence="2 3" key="1">
    <citation type="submission" date="2016-05" db="EMBL/GenBank/DDBJ databases">
        <title>Genome Sequence of Pseudomonas citronellolis Strain SJTE-3, an Estrogens and Persistent Organic Pollutants degradation strain.</title>
        <authorList>
            <person name="Liang R."/>
        </authorList>
    </citation>
    <scope>NUCLEOTIDE SEQUENCE [LARGE SCALE GENOMIC DNA]</scope>
    <source>
        <strain evidence="2 3">SJTE-3</strain>
    </source>
</reference>
<dbReference type="Pfam" id="PF13472">
    <property type="entry name" value="Lipase_GDSL_2"/>
    <property type="match status" value="1"/>
</dbReference>
<dbReference type="RefSeq" id="WP_064584167.1">
    <property type="nucleotide sequence ID" value="NZ_CP015878.1"/>
</dbReference>
<sequence length="243" mass="25954">MNRLAGLAWWAAALPLLPLALPMAVRTRRTALRLAPAAGACERLAGAEFPGEPLRLLLLGESTVAGVGASCLDFALAGRLATALAARLQRPVAWRALGENGITAGEACERLLPLADGGYDLVALVFGVNDTTHFSSGERWRAAIARLIGHFQADGARVVCTAVPPLRHFRALPWLLRQLLGWRAALLDGQLRELAAVLGAGYCAVGLEMQPQYLAIDGYHPSALGYQVWGEHLAQWLVAVERG</sequence>
<dbReference type="AlphaFoldDB" id="A0A1A9KHP1"/>
<feature type="domain" description="SGNH hydrolase-type esterase" evidence="1">
    <location>
        <begin position="58"/>
        <end position="228"/>
    </location>
</feature>
<evidence type="ECO:0000259" key="1">
    <source>
        <dbReference type="Pfam" id="PF13472"/>
    </source>
</evidence>
<accession>A0A1A9KHP1</accession>
<evidence type="ECO:0000313" key="2">
    <source>
        <dbReference type="EMBL" id="ANI17009.1"/>
    </source>
</evidence>